<dbReference type="AlphaFoldDB" id="A0AAN6ST16"/>
<proteinExistence type="predicted"/>
<sequence>MEATEVDIRGSSPSVRWDVSARLREHVDRDQWFEIVNRFGARQITFAKDRLPAIAAMARVYGASEYYRDYVAGLWLSHLHNALLWVTDTPKCTKTSSAPSWSWASVHRPDPAGGRSQWFYTPLVYRVRPAPTWEVLQVSVGLVSADPYGPVLPGGFLSMSGLYLEVCKCRIPSLCFDEFERSPGDECVCWSDIQGECPMHWAGVVHVAMDTLFGCLGEEDLSHTKLAMVYVGKSLMWRPDGKAQDEFAWCLLLEPRGVESYNFTRVGSITFPYGTEDAWKNWRQQEVSIF</sequence>
<comment type="caution">
    <text evidence="1">The sequence shown here is derived from an EMBL/GenBank/DDBJ whole genome shotgun (WGS) entry which is preliminary data.</text>
</comment>
<reference evidence="2" key="1">
    <citation type="journal article" date="2023" name="Mol. Phylogenet. Evol.">
        <title>Genome-scale phylogeny and comparative genomics of the fungal order Sordariales.</title>
        <authorList>
            <person name="Hensen N."/>
            <person name="Bonometti L."/>
            <person name="Westerberg I."/>
            <person name="Brannstrom I.O."/>
            <person name="Guillou S."/>
            <person name="Cros-Aarteil S."/>
            <person name="Calhoun S."/>
            <person name="Haridas S."/>
            <person name="Kuo A."/>
            <person name="Mondo S."/>
            <person name="Pangilinan J."/>
            <person name="Riley R."/>
            <person name="LaButti K."/>
            <person name="Andreopoulos B."/>
            <person name="Lipzen A."/>
            <person name="Chen C."/>
            <person name="Yan M."/>
            <person name="Daum C."/>
            <person name="Ng V."/>
            <person name="Clum A."/>
            <person name="Steindorff A."/>
            <person name="Ohm R.A."/>
            <person name="Martin F."/>
            <person name="Silar P."/>
            <person name="Natvig D.O."/>
            <person name="Lalanne C."/>
            <person name="Gautier V."/>
            <person name="Ament-Velasquez S.L."/>
            <person name="Kruys A."/>
            <person name="Hutchinson M.I."/>
            <person name="Powell A.J."/>
            <person name="Barry K."/>
            <person name="Miller A.N."/>
            <person name="Grigoriev I.V."/>
            <person name="Debuchy R."/>
            <person name="Gladieux P."/>
            <person name="Hiltunen Thoren M."/>
            <person name="Johannesson H."/>
        </authorList>
    </citation>
    <scope>NUCLEOTIDE SEQUENCE [LARGE SCALE GENOMIC DNA]</scope>
    <source>
        <strain evidence="2">CBS 284.82</strain>
    </source>
</reference>
<evidence type="ECO:0000313" key="1">
    <source>
        <dbReference type="EMBL" id="KAK4041497.1"/>
    </source>
</evidence>
<gene>
    <name evidence="1" type="ORF">C8A01DRAFT_34449</name>
</gene>
<organism evidence="1 2">
    <name type="scientific">Parachaetomium inaequale</name>
    <dbReference type="NCBI Taxonomy" id="2588326"/>
    <lineage>
        <taxon>Eukaryota</taxon>
        <taxon>Fungi</taxon>
        <taxon>Dikarya</taxon>
        <taxon>Ascomycota</taxon>
        <taxon>Pezizomycotina</taxon>
        <taxon>Sordariomycetes</taxon>
        <taxon>Sordariomycetidae</taxon>
        <taxon>Sordariales</taxon>
        <taxon>Chaetomiaceae</taxon>
        <taxon>Parachaetomium</taxon>
    </lineage>
</organism>
<dbReference type="PANTHER" id="PTHR33112">
    <property type="entry name" value="DOMAIN PROTEIN, PUTATIVE-RELATED"/>
    <property type="match status" value="1"/>
</dbReference>
<dbReference type="Proteomes" id="UP001303115">
    <property type="component" value="Unassembled WGS sequence"/>
</dbReference>
<evidence type="ECO:0000313" key="2">
    <source>
        <dbReference type="Proteomes" id="UP001303115"/>
    </source>
</evidence>
<name>A0AAN6ST16_9PEZI</name>
<protein>
    <submittedName>
        <fullName evidence="1">Uncharacterized protein</fullName>
    </submittedName>
</protein>
<keyword evidence="2" id="KW-1185">Reference proteome</keyword>
<dbReference type="EMBL" id="MU854356">
    <property type="protein sequence ID" value="KAK4041497.1"/>
    <property type="molecule type" value="Genomic_DNA"/>
</dbReference>
<dbReference type="PANTHER" id="PTHR33112:SF16">
    <property type="entry name" value="HETEROKARYON INCOMPATIBILITY DOMAIN-CONTAINING PROTEIN"/>
    <property type="match status" value="1"/>
</dbReference>
<accession>A0AAN6ST16</accession>